<protein>
    <submittedName>
        <fullName evidence="1">Uncharacterized protein</fullName>
    </submittedName>
</protein>
<keyword evidence="2" id="KW-1185">Reference proteome</keyword>
<dbReference type="EMBL" id="JYDS01000043">
    <property type="protein sequence ID" value="KRZ29656.1"/>
    <property type="molecule type" value="Genomic_DNA"/>
</dbReference>
<name>A0A0V1J493_TRIPS</name>
<comment type="caution">
    <text evidence="1">The sequence shown here is derived from an EMBL/GenBank/DDBJ whole genome shotgun (WGS) entry which is preliminary data.</text>
</comment>
<sequence length="107" mass="11995">MLAEKSVYATDCQNIRNLGIGIFMAKAFQHRPSAIISTPTILTRKTIPQKQHQRQQQQQLTPPLFSERISTTMASLEKEKFFPKSKSPLIIGCREGLVSKIPKSAIA</sequence>
<dbReference type="Proteomes" id="UP000054805">
    <property type="component" value="Unassembled WGS sequence"/>
</dbReference>
<evidence type="ECO:0000313" key="1">
    <source>
        <dbReference type="EMBL" id="KRZ29656.1"/>
    </source>
</evidence>
<gene>
    <name evidence="1" type="ORF">T4B_606</name>
</gene>
<organism evidence="1 2">
    <name type="scientific">Trichinella pseudospiralis</name>
    <name type="common">Parasitic roundworm</name>
    <dbReference type="NCBI Taxonomy" id="6337"/>
    <lineage>
        <taxon>Eukaryota</taxon>
        <taxon>Metazoa</taxon>
        <taxon>Ecdysozoa</taxon>
        <taxon>Nematoda</taxon>
        <taxon>Enoplea</taxon>
        <taxon>Dorylaimia</taxon>
        <taxon>Trichinellida</taxon>
        <taxon>Trichinellidae</taxon>
        <taxon>Trichinella</taxon>
    </lineage>
</organism>
<reference evidence="1 2" key="1">
    <citation type="submission" date="2015-01" db="EMBL/GenBank/DDBJ databases">
        <title>Evolution of Trichinella species and genotypes.</title>
        <authorList>
            <person name="Korhonen P.K."/>
            <person name="Edoardo P."/>
            <person name="Giuseppe L.R."/>
            <person name="Gasser R.B."/>
        </authorList>
    </citation>
    <scope>NUCLEOTIDE SEQUENCE [LARGE SCALE GENOMIC DNA]</scope>
    <source>
        <strain evidence="1">ISS588</strain>
    </source>
</reference>
<accession>A0A0V1J493</accession>
<evidence type="ECO:0000313" key="2">
    <source>
        <dbReference type="Proteomes" id="UP000054805"/>
    </source>
</evidence>
<proteinExistence type="predicted"/>
<dbReference type="AlphaFoldDB" id="A0A0V1J493"/>